<feature type="binding site" evidence="8">
    <location>
        <position position="467"/>
    </location>
    <ligand>
        <name>Ca(2+)</name>
        <dbReference type="ChEBI" id="CHEBI:29108"/>
    </ligand>
</feature>
<name>A0AAF3EC50_9BILA</name>
<evidence type="ECO:0000256" key="3">
    <source>
        <dbReference type="ARBA" id="ARBA00007658"/>
    </source>
</evidence>
<comment type="cofactor">
    <cofactor evidence="8">
        <name>Ca(2+)</name>
        <dbReference type="ChEBI" id="CHEBI:29108"/>
    </cofactor>
</comment>
<proteinExistence type="inferred from homology"/>
<feature type="active site" description="Proton donor" evidence="7">
    <location>
        <position position="363"/>
    </location>
</feature>
<dbReference type="InterPro" id="IPR012341">
    <property type="entry name" value="6hp_glycosidase-like_sf"/>
</dbReference>
<dbReference type="GO" id="GO:1904380">
    <property type="term" value="P:endoplasmic reticulum mannose trimming"/>
    <property type="evidence" value="ECO:0007669"/>
    <property type="project" value="InterPro"/>
</dbReference>
<dbReference type="Gene3D" id="3.50.30.30">
    <property type="match status" value="1"/>
</dbReference>
<keyword evidence="6" id="KW-0325">Glycoprotein</keyword>
<evidence type="ECO:0000256" key="10">
    <source>
        <dbReference type="SAM" id="SignalP"/>
    </source>
</evidence>
<dbReference type="Pfam" id="PF03265">
    <property type="entry name" value="DNase_II"/>
    <property type="match status" value="1"/>
</dbReference>
<sequence>MVSRSTLGLLALLLVALPLPTLSIDKAALKKEAYEMFMHGYRSYMRYAWPADELMPLSCKGRQRGVTPSRGDVDEALGNFSLTLVDALDTLYVVGEFEEFAKSVKLIVDNVRFDSDIVVSVFETNIRMLGGLISGHLMAERLRGQDERYLQWYTDRQLLKMAIDLADRLLPAFNTSSGIPFGKINLRHGMLEYLKRQKDTCTACGGTLLLEFAALSRLTGNPIYEEKAKKAMDFLWAQRHRASDLMGTVLNVHSGDWVRRDSGIGAGIDSYYEYCLKAYILLGDHSYLERFNKHYDAVMRYVNKGPFFVDVHMHRPTVATRSFMDALLAFWPGLQVLKGDVREAIEMHEMLFQVVKRHKFLPEAFTHDFQVHWAEHPLRPEFIESTYFLYRSTHDEHYLEVAKLVMDSLNENVKVSCGFAGIKDIRTMAHEDRMDSFVLSETFKYLYMIFSEPEDLPLDPDQYVMTTEAHFLPLSMANPFGDEIPRKIIFDAKGEEEVDMAKAQHANPWSHRDRLDADLPKKIRERTKSVLEEVAVLQAQHGQTGAQCMKPSERLKAWAFNAQDSEHLRQLRQMGIELQVQTDGRIQLSHQSTNALSDELAKWGVEFMKEVVEMSKKLAEKTEQIQPDYYVQLLSFPYLGKPVLLASPAQFGKSLDEASIEAELILAEPFAACGPLMNAPQAKGKIVGVHRGDCMFQEKARNAQNAGAVGVIVIDNKPGTSADKTQPFAMSGDLDKEDDITIPAVFLFRNEGQQLLSPPPTRTPIFLRITLKPYEEDSVVESYLKWGPRVAQKPTFPKCFLEEGYFVRVEPPGDAITFQFRLAGVNQDSDPLEHQGIVERHVGNLLDVVEFSNLQNQQTFFNFLRTSAYGALGLNVKDEPLEPILKVLKDLKLHREPADLYRLLPGEMTRAFRFLYNDDSPLKESDGNRGHAKGVLNFDRSTGFWMIHSVPNYPPLHSYSYPKTATKYGQSFLCITVSTENLNAIGDHLKYIQATPFDIGLPDDFAQKYPVLRTIAQKKSISTSTVKFTFEAELTTKGGTHFHTFAKHKKFKKDIWYDLIVPTMGVSLGVQSWLNGQATDLKSECGSHGNVNDIDEITVLGARFPSSKDHSKWGVSDDARRPIVCIGDLNRQTSQLKRGGGALCIENSKLWETYRSSASHVSACRSNGIVGGLR</sequence>
<evidence type="ECO:0000313" key="13">
    <source>
        <dbReference type="WBParaSite" id="MBELARI_LOCUS11523"/>
    </source>
</evidence>
<dbReference type="InterPro" id="IPR044674">
    <property type="entry name" value="EDEM1/2/3"/>
</dbReference>
<dbReference type="GO" id="GO:0004531">
    <property type="term" value="F:deoxyribonuclease II activity"/>
    <property type="evidence" value="ECO:0007669"/>
    <property type="project" value="InterPro"/>
</dbReference>
<dbReference type="GO" id="GO:0005509">
    <property type="term" value="F:calcium ion binding"/>
    <property type="evidence" value="ECO:0007669"/>
    <property type="project" value="InterPro"/>
</dbReference>
<evidence type="ECO:0000256" key="4">
    <source>
        <dbReference type="ARBA" id="ARBA00022801"/>
    </source>
</evidence>
<dbReference type="GO" id="GO:0005975">
    <property type="term" value="P:carbohydrate metabolic process"/>
    <property type="evidence" value="ECO:0007669"/>
    <property type="project" value="InterPro"/>
</dbReference>
<keyword evidence="9" id="KW-0326">Glycosidase</keyword>
<dbReference type="InterPro" id="IPR036026">
    <property type="entry name" value="Seven-hairpin_glycosidases"/>
</dbReference>
<dbReference type="CDD" id="cd09121">
    <property type="entry name" value="PLDc_DNaseII_2"/>
    <property type="match status" value="1"/>
</dbReference>
<keyword evidence="10" id="KW-0732">Signal</keyword>
<dbReference type="AlphaFoldDB" id="A0AAF3EC50"/>
<dbReference type="InterPro" id="IPR003137">
    <property type="entry name" value="PA_domain"/>
</dbReference>
<evidence type="ECO:0000256" key="8">
    <source>
        <dbReference type="PIRSR" id="PIRSR601382-2"/>
    </source>
</evidence>
<dbReference type="SUPFAM" id="SSF52025">
    <property type="entry name" value="PA domain"/>
    <property type="match status" value="1"/>
</dbReference>
<dbReference type="Proteomes" id="UP000887575">
    <property type="component" value="Unassembled WGS sequence"/>
</dbReference>
<dbReference type="Pfam" id="PF01532">
    <property type="entry name" value="Glyco_hydro_47"/>
    <property type="match status" value="1"/>
</dbReference>
<keyword evidence="8" id="KW-0106">Calcium</keyword>
<dbReference type="WBParaSite" id="MBELARI_LOCUS11523">
    <property type="protein sequence ID" value="MBELARI_LOCUS11523"/>
    <property type="gene ID" value="MBELARI_LOCUS11523"/>
</dbReference>
<comment type="similarity">
    <text evidence="2">Belongs to the DNase II family.</text>
</comment>
<dbReference type="InterPro" id="IPR004947">
    <property type="entry name" value="DNase_II"/>
</dbReference>
<comment type="subcellular location">
    <subcellularLocation>
        <location evidence="1">Endoplasmic reticulum</location>
    </subcellularLocation>
</comment>
<dbReference type="GO" id="GO:0044322">
    <property type="term" value="C:endoplasmic reticulum quality control compartment"/>
    <property type="evidence" value="ECO:0007669"/>
    <property type="project" value="GOC"/>
</dbReference>
<evidence type="ECO:0000256" key="1">
    <source>
        <dbReference type="ARBA" id="ARBA00004240"/>
    </source>
</evidence>
<dbReference type="PANTHER" id="PTHR45679:SF2">
    <property type="entry name" value="ER DEGRADATION-ENHANCING ALPHA-MANNOSIDASE-LIKE PROTEIN 3"/>
    <property type="match status" value="1"/>
</dbReference>
<keyword evidence="12" id="KW-1185">Reference proteome</keyword>
<evidence type="ECO:0000256" key="7">
    <source>
        <dbReference type="PIRSR" id="PIRSR601382-1"/>
    </source>
</evidence>
<feature type="domain" description="PA" evidence="11">
    <location>
        <begin position="662"/>
        <end position="755"/>
    </location>
</feature>
<feature type="signal peptide" evidence="10">
    <location>
        <begin position="1"/>
        <end position="23"/>
    </location>
</feature>
<organism evidence="12 13">
    <name type="scientific">Mesorhabditis belari</name>
    <dbReference type="NCBI Taxonomy" id="2138241"/>
    <lineage>
        <taxon>Eukaryota</taxon>
        <taxon>Metazoa</taxon>
        <taxon>Ecdysozoa</taxon>
        <taxon>Nematoda</taxon>
        <taxon>Chromadorea</taxon>
        <taxon>Rhabditida</taxon>
        <taxon>Rhabditina</taxon>
        <taxon>Rhabditomorpha</taxon>
        <taxon>Rhabditoidea</taxon>
        <taxon>Rhabditidae</taxon>
        <taxon>Mesorhabditinae</taxon>
        <taxon>Mesorhabditis</taxon>
    </lineage>
</organism>
<dbReference type="GO" id="GO:0004571">
    <property type="term" value="F:mannosyl-oligosaccharide 1,2-alpha-mannosidase activity"/>
    <property type="evidence" value="ECO:0007669"/>
    <property type="project" value="InterPro"/>
</dbReference>
<evidence type="ECO:0000256" key="2">
    <source>
        <dbReference type="ARBA" id="ARBA00007527"/>
    </source>
</evidence>
<keyword evidence="5" id="KW-0256">Endoplasmic reticulum</keyword>
<evidence type="ECO:0000256" key="6">
    <source>
        <dbReference type="ARBA" id="ARBA00023180"/>
    </source>
</evidence>
<feature type="active site" evidence="7">
    <location>
        <position position="269"/>
    </location>
</feature>
<dbReference type="InterPro" id="IPR046450">
    <property type="entry name" value="PA_dom_sf"/>
</dbReference>
<accession>A0AAF3EC50</accession>
<evidence type="ECO:0000259" key="11">
    <source>
        <dbReference type="Pfam" id="PF02225"/>
    </source>
</evidence>
<feature type="active site" evidence="7">
    <location>
        <position position="381"/>
    </location>
</feature>
<protein>
    <recommendedName>
        <fullName evidence="9">alpha-1,2-Mannosidase</fullName>
        <ecNumber evidence="9">3.2.1.-</ecNumber>
    </recommendedName>
</protein>
<evidence type="ECO:0000256" key="9">
    <source>
        <dbReference type="RuleBase" id="RU361193"/>
    </source>
</evidence>
<evidence type="ECO:0000256" key="5">
    <source>
        <dbReference type="ARBA" id="ARBA00022824"/>
    </source>
</evidence>
<keyword evidence="4 9" id="KW-0378">Hydrolase</keyword>
<dbReference type="Gene3D" id="1.50.10.10">
    <property type="match status" value="1"/>
</dbReference>
<evidence type="ECO:0000313" key="12">
    <source>
        <dbReference type="Proteomes" id="UP000887575"/>
    </source>
</evidence>
<keyword evidence="8" id="KW-0479">Metal-binding</keyword>
<feature type="chain" id="PRO_5041952727" description="alpha-1,2-Mannosidase" evidence="10">
    <location>
        <begin position="24"/>
        <end position="1174"/>
    </location>
</feature>
<comment type="similarity">
    <text evidence="3 9">Belongs to the glycosyl hydrolase 47 family.</text>
</comment>
<reference evidence="13" key="1">
    <citation type="submission" date="2024-02" db="UniProtKB">
        <authorList>
            <consortium name="WormBaseParasite"/>
        </authorList>
    </citation>
    <scope>IDENTIFICATION</scope>
</reference>
<dbReference type="PANTHER" id="PTHR45679">
    <property type="entry name" value="ER DEGRADATION-ENHANCING ALPHA-MANNOSIDASE-LIKE PROTEIN 2"/>
    <property type="match status" value="1"/>
</dbReference>
<dbReference type="GO" id="GO:0016020">
    <property type="term" value="C:membrane"/>
    <property type="evidence" value="ECO:0007669"/>
    <property type="project" value="InterPro"/>
</dbReference>
<dbReference type="Pfam" id="PF02225">
    <property type="entry name" value="PA"/>
    <property type="match status" value="1"/>
</dbReference>
<dbReference type="PRINTS" id="PR00747">
    <property type="entry name" value="GLYHDRLASE47"/>
</dbReference>
<dbReference type="EC" id="3.2.1.-" evidence="9"/>
<dbReference type="SUPFAM" id="SSF48225">
    <property type="entry name" value="Seven-hairpin glycosidases"/>
    <property type="match status" value="1"/>
</dbReference>
<feature type="active site" description="Proton donor" evidence="7">
    <location>
        <position position="123"/>
    </location>
</feature>
<dbReference type="InterPro" id="IPR001382">
    <property type="entry name" value="Glyco_hydro_47"/>
</dbReference>